<sequence>MKYKVNGRLHAAICDENKHALANTKLRAYRMEQDVNAATAYTAAQSKEVAQVFEEKDIKSRNKQLLAETTTNANGDYELKIDGKKTDYNGGAIELVLYYDSVPDYGQENTKPPKGFNSFEIRMDIIQPKWRETQDGLVAGWNHTLLKRIWCYILQRLDIWVICGTLINCKSQAPLYGIEVTAMDDDIITDDLLGSAVTDANGRFCIYYRSLDFKKTFLSPWINVETTPPFSFDNGPDVYFKFSLGGEEIDAEPVSEAHKPSRKNVGHCLCVTLCLDDAPDVTQDPPAAFYQIGYARKYHPVLNIDPATGRTTGKASTSWNEQAFYSTLDLRGSLSKKLNGNPVEYKFQYAEVADPSVDISTITTWTDVQPNDIAKSEIGTRITALFPVIKYNSYQIHGTAAATPYGQEVEVPFNGNWIQVPQDSGIFDIHFNGSLIKLISSKLASGSVDQSGLTQGSSSAPLQKNRYFALRMRKREVGNAASEVAAGFSRPLAIFNTTYQNVPQGGSWLPSASNELGIASVDLEELKVGGGCSKITDTLTVNYTAANPNLGSVSIKMYGPGGPHNFEPVAFPSPGEEAFGASKYTGANNTVDANDVKNLPNCSYEVRLSAELNLTNGEDQHHTIWDRVLFCK</sequence>
<protein>
    <recommendedName>
        <fullName evidence="3">Carboxypeptidase regulatory-like domain-containing protein</fullName>
    </recommendedName>
</protein>
<evidence type="ECO:0000313" key="1">
    <source>
        <dbReference type="EMBL" id="PVW15219.1"/>
    </source>
</evidence>
<dbReference type="Proteomes" id="UP000245962">
    <property type="component" value="Unassembled WGS sequence"/>
</dbReference>
<gene>
    <name evidence="1" type="ORF">DDV96_07380</name>
</gene>
<name>A0A2U0I286_9FLAO</name>
<accession>A0A2U0I286</accession>
<reference evidence="1 2" key="1">
    <citation type="submission" date="2018-04" db="EMBL/GenBank/DDBJ databases">
        <title>Marixanthomonas spongiae HN-E44 sp. nov., isolated from a marine sponge.</title>
        <authorList>
            <person name="Luo L."/>
            <person name="Zhuang L."/>
        </authorList>
    </citation>
    <scope>NUCLEOTIDE SEQUENCE [LARGE SCALE GENOMIC DNA]</scope>
    <source>
        <strain evidence="1 2">HN-E44</strain>
    </source>
</reference>
<dbReference type="EMBL" id="QEHR01000004">
    <property type="protein sequence ID" value="PVW15219.1"/>
    <property type="molecule type" value="Genomic_DNA"/>
</dbReference>
<evidence type="ECO:0000313" key="2">
    <source>
        <dbReference type="Proteomes" id="UP000245962"/>
    </source>
</evidence>
<dbReference type="RefSeq" id="WP_116694111.1">
    <property type="nucleotide sequence ID" value="NZ_QEHR01000004.1"/>
</dbReference>
<organism evidence="1 2">
    <name type="scientific">Marixanthomonas spongiae</name>
    <dbReference type="NCBI Taxonomy" id="2174845"/>
    <lineage>
        <taxon>Bacteria</taxon>
        <taxon>Pseudomonadati</taxon>
        <taxon>Bacteroidota</taxon>
        <taxon>Flavobacteriia</taxon>
        <taxon>Flavobacteriales</taxon>
        <taxon>Flavobacteriaceae</taxon>
        <taxon>Marixanthomonas</taxon>
    </lineage>
</organism>
<keyword evidence="2" id="KW-1185">Reference proteome</keyword>
<evidence type="ECO:0008006" key="3">
    <source>
        <dbReference type="Google" id="ProtNLM"/>
    </source>
</evidence>
<dbReference type="OrthoDB" id="4845881at2"/>
<comment type="caution">
    <text evidence="1">The sequence shown here is derived from an EMBL/GenBank/DDBJ whole genome shotgun (WGS) entry which is preliminary data.</text>
</comment>
<proteinExistence type="predicted"/>
<dbReference type="AlphaFoldDB" id="A0A2U0I286"/>